<reference evidence="1 2" key="1">
    <citation type="submission" date="2024-09" db="EMBL/GenBank/DDBJ databases">
        <authorList>
            <person name="Salinas-Garcia M.A."/>
            <person name="Prieme A."/>
        </authorList>
    </citation>
    <scope>NUCLEOTIDE SEQUENCE [LARGE SCALE GENOMIC DNA]</scope>
    <source>
        <strain evidence="1 2">DSM 21081</strain>
    </source>
</reference>
<dbReference type="Proteomes" id="UP001575652">
    <property type="component" value="Unassembled WGS sequence"/>
</dbReference>
<evidence type="ECO:0000313" key="2">
    <source>
        <dbReference type="Proteomes" id="UP001575652"/>
    </source>
</evidence>
<protein>
    <submittedName>
        <fullName evidence="1">Uncharacterized protein</fullName>
    </submittedName>
</protein>
<accession>A0ABV4UQW0</accession>
<dbReference type="RefSeq" id="WP_373971693.1">
    <property type="nucleotide sequence ID" value="NZ_JBHDLJ010000005.1"/>
</dbReference>
<evidence type="ECO:0000313" key="1">
    <source>
        <dbReference type="EMBL" id="MFB0834518.1"/>
    </source>
</evidence>
<organism evidence="1 2">
    <name type="scientific">Arthrobacter halodurans</name>
    <dbReference type="NCBI Taxonomy" id="516699"/>
    <lineage>
        <taxon>Bacteria</taxon>
        <taxon>Bacillati</taxon>
        <taxon>Actinomycetota</taxon>
        <taxon>Actinomycetes</taxon>
        <taxon>Micrococcales</taxon>
        <taxon>Micrococcaceae</taxon>
        <taxon>Arthrobacter</taxon>
    </lineage>
</organism>
<dbReference type="EMBL" id="JBHDLJ010000005">
    <property type="protein sequence ID" value="MFB0834518.1"/>
    <property type="molecule type" value="Genomic_DNA"/>
</dbReference>
<proteinExistence type="predicted"/>
<gene>
    <name evidence="1" type="ORF">ACETWP_07950</name>
</gene>
<name>A0ABV4UQW0_9MICC</name>
<comment type="caution">
    <text evidence="1">The sequence shown here is derived from an EMBL/GenBank/DDBJ whole genome shotgun (WGS) entry which is preliminary data.</text>
</comment>
<keyword evidence="2" id="KW-1185">Reference proteome</keyword>
<sequence length="42" mass="4436">MRSSPIPAGRPTTHCYAEGARVLPARSNHFVPVGATTEEAEA</sequence>